<name>A0A0V0QCI7_PSEPJ</name>
<dbReference type="SUPFAM" id="SSF47203">
    <property type="entry name" value="Acyl-CoA dehydrogenase C-terminal domain-like"/>
    <property type="match status" value="1"/>
</dbReference>
<proteinExistence type="inferred from homology"/>
<keyword evidence="7 13" id="KW-0560">Oxidoreductase</keyword>
<keyword evidence="18" id="KW-1185">Reference proteome</keyword>
<comment type="subcellular location">
    <subcellularLocation>
        <location evidence="2">Mitochondrion matrix</location>
    </subcellularLocation>
</comment>
<dbReference type="OrthoDB" id="435240at2759"/>
<dbReference type="EC" id="1.3.8.6" evidence="11"/>
<evidence type="ECO:0000256" key="5">
    <source>
        <dbReference type="ARBA" id="ARBA00022827"/>
    </source>
</evidence>
<dbReference type="FunFam" id="1.10.540.10:FF:000026">
    <property type="entry name" value="Acyl-CoA dehydrogenase medium chain"/>
    <property type="match status" value="1"/>
</dbReference>
<dbReference type="GO" id="GO:0000062">
    <property type="term" value="F:fatty-acyl-CoA binding"/>
    <property type="evidence" value="ECO:0007669"/>
    <property type="project" value="TreeGrafter"/>
</dbReference>
<dbReference type="PANTHER" id="PTHR42807">
    <property type="entry name" value="GLUTARYL-COA DEHYDROGENASE, MITOCHONDRIAL"/>
    <property type="match status" value="1"/>
</dbReference>
<evidence type="ECO:0000259" key="15">
    <source>
        <dbReference type="Pfam" id="PF02770"/>
    </source>
</evidence>
<evidence type="ECO:0000256" key="13">
    <source>
        <dbReference type="RuleBase" id="RU362125"/>
    </source>
</evidence>
<dbReference type="Gene3D" id="2.40.110.10">
    <property type="entry name" value="Butyryl-CoA Dehydrogenase, subunit A, domain 2"/>
    <property type="match status" value="1"/>
</dbReference>
<comment type="similarity">
    <text evidence="3 13">Belongs to the acyl-CoA dehydrogenase family.</text>
</comment>
<evidence type="ECO:0000256" key="12">
    <source>
        <dbReference type="ARBA" id="ARBA00049493"/>
    </source>
</evidence>
<dbReference type="Pfam" id="PF02770">
    <property type="entry name" value="Acyl-CoA_dh_M"/>
    <property type="match status" value="1"/>
</dbReference>
<evidence type="ECO:0000256" key="7">
    <source>
        <dbReference type="ARBA" id="ARBA00023002"/>
    </source>
</evidence>
<dbReference type="AlphaFoldDB" id="A0A0V0QCI7"/>
<comment type="pathway">
    <text evidence="10">Amino-acid metabolism; tryptophan metabolism.</text>
</comment>
<dbReference type="GO" id="GO:0005759">
    <property type="term" value="C:mitochondrial matrix"/>
    <property type="evidence" value="ECO:0007669"/>
    <property type="project" value="UniProtKB-SubCell"/>
</dbReference>
<dbReference type="InParanoid" id="A0A0V0QCI7"/>
<dbReference type="CDD" id="cd01151">
    <property type="entry name" value="GCD"/>
    <property type="match status" value="1"/>
</dbReference>
<dbReference type="InterPro" id="IPR037069">
    <property type="entry name" value="AcylCoA_DH/ox_N_sf"/>
</dbReference>
<dbReference type="FunFam" id="2.40.110.10:FF:000008">
    <property type="entry name" value="Glutaryl-CoA dehydrogenase, mitochondrial"/>
    <property type="match status" value="1"/>
</dbReference>
<evidence type="ECO:0000256" key="3">
    <source>
        <dbReference type="ARBA" id="ARBA00009347"/>
    </source>
</evidence>
<dbReference type="GO" id="GO:0046949">
    <property type="term" value="P:fatty-acyl-CoA biosynthetic process"/>
    <property type="evidence" value="ECO:0007669"/>
    <property type="project" value="TreeGrafter"/>
</dbReference>
<evidence type="ECO:0000256" key="10">
    <source>
        <dbReference type="ARBA" id="ARBA00037927"/>
    </source>
</evidence>
<evidence type="ECO:0000259" key="14">
    <source>
        <dbReference type="Pfam" id="PF00441"/>
    </source>
</evidence>
<comment type="catalytic activity">
    <reaction evidence="12">
        <text>glutaryl-CoA + oxidized [electron-transfer flavoprotein] + 2 H(+) = (2E)-butenoyl-CoA + reduced [electron-transfer flavoprotein] + CO2</text>
        <dbReference type="Rhea" id="RHEA:13389"/>
        <dbReference type="Rhea" id="RHEA-COMP:10685"/>
        <dbReference type="Rhea" id="RHEA-COMP:10686"/>
        <dbReference type="ChEBI" id="CHEBI:15378"/>
        <dbReference type="ChEBI" id="CHEBI:16526"/>
        <dbReference type="ChEBI" id="CHEBI:57332"/>
        <dbReference type="ChEBI" id="CHEBI:57378"/>
        <dbReference type="ChEBI" id="CHEBI:57692"/>
        <dbReference type="ChEBI" id="CHEBI:58307"/>
        <dbReference type="EC" id="1.3.8.6"/>
    </reaction>
</comment>
<evidence type="ECO:0000313" key="17">
    <source>
        <dbReference type="EMBL" id="KRW99945.1"/>
    </source>
</evidence>
<feature type="domain" description="Acyl-CoA dehydrogenase/oxidase C-terminal" evidence="14">
    <location>
        <begin position="259"/>
        <end position="406"/>
    </location>
</feature>
<evidence type="ECO:0000256" key="8">
    <source>
        <dbReference type="ARBA" id="ARBA00023128"/>
    </source>
</evidence>
<evidence type="ECO:0000256" key="2">
    <source>
        <dbReference type="ARBA" id="ARBA00004305"/>
    </source>
</evidence>
<dbReference type="Pfam" id="PF00441">
    <property type="entry name" value="Acyl-CoA_dh_1"/>
    <property type="match status" value="1"/>
</dbReference>
<dbReference type="InterPro" id="IPR006089">
    <property type="entry name" value="Acyl-CoA_DH_CS"/>
</dbReference>
<dbReference type="InterPro" id="IPR009075">
    <property type="entry name" value="AcylCo_DH/oxidase_C"/>
</dbReference>
<comment type="pathway">
    <text evidence="9">Amino-acid metabolism; lysine degradation.</text>
</comment>
<dbReference type="InterPro" id="IPR052033">
    <property type="entry name" value="Glutaryl-CoA_DH_mitochondrial"/>
</dbReference>
<protein>
    <recommendedName>
        <fullName evidence="11">glutaryl-CoA dehydrogenase (ETF)</fullName>
        <ecNumber evidence="11">1.3.8.6</ecNumber>
    </recommendedName>
</protein>
<evidence type="ECO:0000259" key="16">
    <source>
        <dbReference type="Pfam" id="PF02771"/>
    </source>
</evidence>
<dbReference type="GO" id="GO:0004361">
    <property type="term" value="F:glutaryl-CoA dehydrogenase activity"/>
    <property type="evidence" value="ECO:0007669"/>
    <property type="project" value="UniProtKB-EC"/>
</dbReference>
<dbReference type="Gene3D" id="1.10.540.10">
    <property type="entry name" value="Acyl-CoA dehydrogenase/oxidase, N-terminal domain"/>
    <property type="match status" value="1"/>
</dbReference>
<evidence type="ECO:0000256" key="11">
    <source>
        <dbReference type="ARBA" id="ARBA00039033"/>
    </source>
</evidence>
<dbReference type="InterPro" id="IPR046373">
    <property type="entry name" value="Acyl-CoA_Oxase/DH_mid-dom_sf"/>
</dbReference>
<dbReference type="SUPFAM" id="SSF56645">
    <property type="entry name" value="Acyl-CoA dehydrogenase NM domain-like"/>
    <property type="match status" value="1"/>
</dbReference>
<evidence type="ECO:0000256" key="4">
    <source>
        <dbReference type="ARBA" id="ARBA00022630"/>
    </source>
</evidence>
<dbReference type="GO" id="GO:0033539">
    <property type="term" value="P:fatty acid beta-oxidation using acyl-CoA dehydrogenase"/>
    <property type="evidence" value="ECO:0007669"/>
    <property type="project" value="TreeGrafter"/>
</dbReference>
<reference evidence="17 18" key="1">
    <citation type="journal article" date="2015" name="Sci. Rep.">
        <title>Genome of the facultative scuticociliatosis pathogen Pseudocohnilembus persalinus provides insight into its virulence through horizontal gene transfer.</title>
        <authorList>
            <person name="Xiong J."/>
            <person name="Wang G."/>
            <person name="Cheng J."/>
            <person name="Tian M."/>
            <person name="Pan X."/>
            <person name="Warren A."/>
            <person name="Jiang C."/>
            <person name="Yuan D."/>
            <person name="Miao W."/>
        </authorList>
    </citation>
    <scope>NUCLEOTIDE SEQUENCE [LARGE SCALE GENOMIC DNA]</scope>
    <source>
        <strain evidence="17">36N120E</strain>
    </source>
</reference>
<keyword evidence="4 13" id="KW-0285">Flavoprotein</keyword>
<dbReference type="Gene3D" id="1.20.140.10">
    <property type="entry name" value="Butyryl-CoA Dehydrogenase, subunit A, domain 3"/>
    <property type="match status" value="1"/>
</dbReference>
<dbReference type="InterPro" id="IPR009100">
    <property type="entry name" value="AcylCoA_DH/oxidase_NM_dom_sf"/>
</dbReference>
<gene>
    <name evidence="17" type="ORF">PPERSA_12621</name>
</gene>
<keyword evidence="8" id="KW-0496">Mitochondrion</keyword>
<comment type="caution">
    <text evidence="17">The sequence shown here is derived from an EMBL/GenBank/DDBJ whole genome shotgun (WGS) entry which is preliminary data.</text>
</comment>
<evidence type="ECO:0000256" key="6">
    <source>
        <dbReference type="ARBA" id="ARBA00022946"/>
    </source>
</evidence>
<dbReference type="PROSITE" id="PS00073">
    <property type="entry name" value="ACYL_COA_DH_2"/>
    <property type="match status" value="1"/>
</dbReference>
<dbReference type="InterPro" id="IPR036250">
    <property type="entry name" value="AcylCo_DH-like_C"/>
</dbReference>
<dbReference type="PANTHER" id="PTHR42807:SF1">
    <property type="entry name" value="GLUTARYL-COA DEHYDROGENASE, MITOCHONDRIAL"/>
    <property type="match status" value="1"/>
</dbReference>
<organism evidence="17 18">
    <name type="scientific">Pseudocohnilembus persalinus</name>
    <name type="common">Ciliate</name>
    <dbReference type="NCBI Taxonomy" id="266149"/>
    <lineage>
        <taxon>Eukaryota</taxon>
        <taxon>Sar</taxon>
        <taxon>Alveolata</taxon>
        <taxon>Ciliophora</taxon>
        <taxon>Intramacronucleata</taxon>
        <taxon>Oligohymenophorea</taxon>
        <taxon>Scuticociliatia</taxon>
        <taxon>Philasterida</taxon>
        <taxon>Pseudocohnilembidae</taxon>
        <taxon>Pseudocohnilembus</taxon>
    </lineage>
</organism>
<dbReference type="OMA" id="HMMNLES"/>
<evidence type="ECO:0000256" key="1">
    <source>
        <dbReference type="ARBA" id="ARBA00001974"/>
    </source>
</evidence>
<evidence type="ECO:0000313" key="18">
    <source>
        <dbReference type="Proteomes" id="UP000054937"/>
    </source>
</evidence>
<sequence length="416" mass="46415">MQKSLQKTVKNVQLAQKQIQYFSKHAKFQYQDGLNLESLLTEDEKMIRDETRKMAQSVLQPQIQLAYEKEQFDPAIMKEFGKLGLMGCTLNEYDLPGVSSVAYGLINREIERVDSAYRSALSVQSSLVMFPISEYGSKEQKDKWIPRLASGECIGSFGLTEPNHGSDPAGMETRAKKQDNYYILNGSKTWITNSPLADVFVVWAKDDQNVLRGFLLEKGMKGLSTPKIEHKLSLRASVTGQIIMDDVKVPQENMLPKAKGFGAPFSCLNNARFGISWGVIGAAEACLESALQYTLERKQFNTPLASFQLIQHKFARWETEISLALLACHQLGRLKDSGNLAVEQISMLKRNNCEKSLQICREARDVLGGNGISGEYPIIRHAINLETVNTYEGTSDIHALILGKAITGIPAFARQI</sequence>
<evidence type="ECO:0000256" key="9">
    <source>
        <dbReference type="ARBA" id="ARBA00037899"/>
    </source>
</evidence>
<dbReference type="Proteomes" id="UP000054937">
    <property type="component" value="Unassembled WGS sequence"/>
</dbReference>
<keyword evidence="6" id="KW-0809">Transit peptide</keyword>
<dbReference type="EMBL" id="LDAU01000202">
    <property type="protein sequence ID" value="KRW99945.1"/>
    <property type="molecule type" value="Genomic_DNA"/>
</dbReference>
<accession>A0A0V0QCI7</accession>
<comment type="cofactor">
    <cofactor evidence="1 13">
        <name>FAD</name>
        <dbReference type="ChEBI" id="CHEBI:57692"/>
    </cofactor>
</comment>
<dbReference type="InterPro" id="IPR013786">
    <property type="entry name" value="AcylCoA_DH/ox_N"/>
</dbReference>
<feature type="domain" description="Acyl-CoA dehydrogenase/oxidase N-terminal" evidence="16">
    <location>
        <begin position="41"/>
        <end position="152"/>
    </location>
</feature>
<dbReference type="InterPro" id="IPR006091">
    <property type="entry name" value="Acyl-CoA_Oxase/DH_mid-dom"/>
</dbReference>
<feature type="domain" description="Acyl-CoA oxidase/dehydrogenase middle" evidence="15">
    <location>
        <begin position="156"/>
        <end position="247"/>
    </location>
</feature>
<dbReference type="Pfam" id="PF02771">
    <property type="entry name" value="Acyl-CoA_dh_N"/>
    <property type="match status" value="1"/>
</dbReference>
<dbReference type="GO" id="GO:0050660">
    <property type="term" value="F:flavin adenine dinucleotide binding"/>
    <property type="evidence" value="ECO:0007669"/>
    <property type="project" value="InterPro"/>
</dbReference>
<keyword evidence="5 13" id="KW-0274">FAD</keyword>